<dbReference type="RefSeq" id="WP_099083981.1">
    <property type="nucleotide sequence ID" value="NZ_AWQQ01000116.1"/>
</dbReference>
<evidence type="ECO:0000313" key="5">
    <source>
        <dbReference type="Proteomes" id="UP000222564"/>
    </source>
</evidence>
<evidence type="ECO:0000259" key="1">
    <source>
        <dbReference type="Pfam" id="PF05547"/>
    </source>
</evidence>
<dbReference type="Gene3D" id="3.30.457.10">
    <property type="entry name" value="Copper amine oxidase-like, N-terminal domain"/>
    <property type="match status" value="1"/>
</dbReference>
<evidence type="ECO:0000313" key="4">
    <source>
        <dbReference type="EMBL" id="PHJ37126.1"/>
    </source>
</evidence>
<dbReference type="Pfam" id="PF07833">
    <property type="entry name" value="Cu_amine_oxidN1"/>
    <property type="match status" value="1"/>
</dbReference>
<feature type="domain" description="Copper amine oxidase-like N-terminal" evidence="2">
    <location>
        <begin position="871"/>
        <end position="964"/>
    </location>
</feature>
<protein>
    <submittedName>
        <fullName evidence="4">Protease</fullName>
    </submittedName>
</protein>
<reference evidence="4 5" key="1">
    <citation type="submission" date="2013-09" db="EMBL/GenBank/DDBJ databases">
        <title>Biodegradation of hydrocarbons in the deep terrestrial subsurface : characterization of a microbial consortium composed of two Desulfotomaculum species originating from a deep geological formation.</title>
        <authorList>
            <person name="Aullo T."/>
            <person name="Berlendis S."/>
            <person name="Lascourreges J.-F."/>
            <person name="Dessort D."/>
            <person name="Saint-Laurent S."/>
            <person name="Schraauwers B."/>
            <person name="Mas J."/>
            <person name="Magot M."/>
            <person name="Ranchou-Peyruse A."/>
        </authorList>
    </citation>
    <scope>NUCLEOTIDE SEQUENCE [LARGE SCALE GENOMIC DNA]</scope>
    <source>
        <strain evidence="4 5">Bs107</strain>
    </source>
</reference>
<accession>A0A2C6MCZ5</accession>
<dbReference type="Gene3D" id="2.60.40.4070">
    <property type="match status" value="1"/>
</dbReference>
<dbReference type="GO" id="GO:0008233">
    <property type="term" value="F:peptidase activity"/>
    <property type="evidence" value="ECO:0007669"/>
    <property type="project" value="UniProtKB-KW"/>
</dbReference>
<evidence type="ECO:0000259" key="2">
    <source>
        <dbReference type="Pfam" id="PF07833"/>
    </source>
</evidence>
<organism evidence="4 5">
    <name type="scientific">Desulforamulus profundi</name>
    <dbReference type="NCBI Taxonomy" id="1383067"/>
    <lineage>
        <taxon>Bacteria</taxon>
        <taxon>Bacillati</taxon>
        <taxon>Bacillota</taxon>
        <taxon>Clostridia</taxon>
        <taxon>Eubacteriales</taxon>
        <taxon>Peptococcaceae</taxon>
        <taxon>Desulforamulus</taxon>
    </lineage>
</organism>
<dbReference type="InterPro" id="IPR008757">
    <property type="entry name" value="Peptidase_M6-like_domain"/>
</dbReference>
<comment type="caution">
    <text evidence="4">The sequence shown here is derived from an EMBL/GenBank/DDBJ whole genome shotgun (WGS) entry which is preliminary data.</text>
</comment>
<feature type="domain" description="FlgD/Vpr Ig-like" evidence="3">
    <location>
        <begin position="537"/>
        <end position="607"/>
    </location>
</feature>
<dbReference type="GO" id="GO:0006508">
    <property type="term" value="P:proteolysis"/>
    <property type="evidence" value="ECO:0007669"/>
    <property type="project" value="UniProtKB-KW"/>
</dbReference>
<proteinExistence type="predicted"/>
<dbReference type="PANTHER" id="PTHR41775">
    <property type="entry name" value="SECRETED PROTEIN-RELATED"/>
    <property type="match status" value="1"/>
</dbReference>
<keyword evidence="5" id="KW-1185">Reference proteome</keyword>
<dbReference type="InterPro" id="IPR025965">
    <property type="entry name" value="FlgD/Vpr_Ig-like"/>
</dbReference>
<feature type="domain" description="Peptidase M6-like" evidence="1">
    <location>
        <begin position="137"/>
        <end position="344"/>
    </location>
</feature>
<dbReference type="Pfam" id="PF05547">
    <property type="entry name" value="Peptidase_M6"/>
    <property type="match status" value="1"/>
</dbReference>
<dbReference type="AlphaFoldDB" id="A0A2C6MCZ5"/>
<gene>
    <name evidence="4" type="ORF">P378_18270</name>
</gene>
<name>A0A2C6MCZ5_9FIRM</name>
<keyword evidence="4" id="KW-0378">Hydrolase</keyword>
<dbReference type="NCBIfam" id="TIGR03296">
    <property type="entry name" value="M6dom_TIGR03296"/>
    <property type="match status" value="1"/>
</dbReference>
<dbReference type="InterPro" id="IPR036582">
    <property type="entry name" value="Mao_N_sf"/>
</dbReference>
<dbReference type="Proteomes" id="UP000222564">
    <property type="component" value="Unassembled WGS sequence"/>
</dbReference>
<dbReference type="PANTHER" id="PTHR41775:SF1">
    <property type="entry name" value="PEPTIDASE M6-LIKE DOMAIN-CONTAINING PROTEIN"/>
    <property type="match status" value="1"/>
</dbReference>
<dbReference type="OrthoDB" id="1805339at2"/>
<evidence type="ECO:0000259" key="3">
    <source>
        <dbReference type="Pfam" id="PF13860"/>
    </source>
</evidence>
<dbReference type="EMBL" id="AWQQ01000116">
    <property type="protein sequence ID" value="PHJ37126.1"/>
    <property type="molecule type" value="Genomic_DNA"/>
</dbReference>
<dbReference type="Pfam" id="PF13860">
    <property type="entry name" value="FlgD_ig"/>
    <property type="match status" value="1"/>
</dbReference>
<dbReference type="SUPFAM" id="SSF55383">
    <property type="entry name" value="Copper amine oxidase, domain N"/>
    <property type="match status" value="1"/>
</dbReference>
<dbReference type="InterPro" id="IPR012854">
    <property type="entry name" value="Cu_amine_oxidase-like_N"/>
</dbReference>
<sequence length="976" mass="107097">MMSPNVRTKLSLFTTLLMLLQLFIFVTPGMASETIGSVDKYKTKGPQYMPLRPDLLNQKGLPEGPVMKSFGSNMGSTFTSKANDNINPKLPDGSIKPKMSPAPELDQSGRLLVPQIGTKKSVAIMVYFENDPFEPGIDQNYFNDMLFNDTPGANSMHNYYKEQSYGQLNIDGIVLGPYKSDYNIDYYAQDTATNNNGIDDANVQIYELARESVQKAVYDNPDFNWDDYDQDSDGFIDNVIIIQAGPGQEEGAPANKSIWSHQSAIPGGEPVGDGLKVANYTMQPETGKIGVFAHEYGHVLGLPDLYDVSYTITGAGEWELMASGSWNNNGETPAGLSAWSKHYLGWLNYTEPNEDLKDLVLQNTVDYPEALRLWTNGQGSNTYYLVENRQKKGYDSFLPGEGLLVWWIDNPERFVDYNRVNVPVPTCMPVEADGNYNLWSSGLLQSNSGDAGDPFPGSTNNTAFTFTSTPNATTYDLLNPNNWEVSGLWDGLYTGVSLWNIQAQDPSANIKTYKFDTTVKNGILLTPRTSLSQSSLTLGQSINLEYVLLNDNTVVNIYVVDGNGSLVRNLITSNTENKGIHSISWDGKKNNGSYVSAGNYKIRIETSVTSTNTKNPLGGGSSFERTATSSHELAIQVTSNNTGSIGGGGGGGGGGISTDSSKESIIGDFEFNEAVSESKETGRVEISTSGKEVRLNEKQLKRVVETNKPMALSVNNVGIVLSNQLVQRLLEIGNASFTVEPVTVNQAQSIMAQADNRNQFKLVDNIYEITISAGKKEFTFKDDETVTAELPVPASARKLAGQGKLTVGYYNPTEKKWEDMNATYNEKKNTMAFTTSHFSKYAVLEKTAQADVMRKPAVIKLTLGQVEAQLNGYKYSLDAKPFLDTEVNRTLVPVRFVSEALGCKVDWIAKDKKVEIKKGNNVVVLTLGSKEVLVNGRKSIMDCAPNIMPPGRTFVPLRFISETLVPKSNTIKQLSP</sequence>
<dbReference type="SUPFAM" id="SSF55486">
    <property type="entry name" value="Metalloproteases ('zincins'), catalytic domain"/>
    <property type="match status" value="1"/>
</dbReference>
<keyword evidence="4" id="KW-0645">Protease</keyword>